<evidence type="ECO:0000313" key="3">
    <source>
        <dbReference type="Proteomes" id="UP000275385"/>
    </source>
</evidence>
<dbReference type="OrthoDB" id="20872at2759"/>
<proteinExistence type="predicted"/>
<feature type="region of interest" description="Disordered" evidence="1">
    <location>
        <begin position="269"/>
        <end position="288"/>
    </location>
</feature>
<reference evidence="2 3" key="1">
    <citation type="submission" date="2018-08" db="EMBL/GenBank/DDBJ databases">
        <title>Draft genome of the lignicolous fungus Coniochaeta pulveracea.</title>
        <authorList>
            <person name="Borstlap C.J."/>
            <person name="De Witt R.N."/>
            <person name="Botha A."/>
            <person name="Volschenk H."/>
        </authorList>
    </citation>
    <scope>NUCLEOTIDE SEQUENCE [LARGE SCALE GENOMIC DNA]</scope>
    <source>
        <strain evidence="2 3">CAB683</strain>
    </source>
</reference>
<protein>
    <submittedName>
        <fullName evidence="2">Uncharacterized protein</fullName>
    </submittedName>
</protein>
<organism evidence="2 3">
    <name type="scientific">Coniochaeta pulveracea</name>
    <dbReference type="NCBI Taxonomy" id="177199"/>
    <lineage>
        <taxon>Eukaryota</taxon>
        <taxon>Fungi</taxon>
        <taxon>Dikarya</taxon>
        <taxon>Ascomycota</taxon>
        <taxon>Pezizomycotina</taxon>
        <taxon>Sordariomycetes</taxon>
        <taxon>Sordariomycetidae</taxon>
        <taxon>Coniochaetales</taxon>
        <taxon>Coniochaetaceae</taxon>
        <taxon>Coniochaeta</taxon>
    </lineage>
</organism>
<dbReference type="PANTHER" id="PTHR35205">
    <property type="entry name" value="NB-ARC AND TPR DOMAIN PROTEIN"/>
    <property type="match status" value="1"/>
</dbReference>
<evidence type="ECO:0000313" key="2">
    <source>
        <dbReference type="EMBL" id="RKU43154.1"/>
    </source>
</evidence>
<dbReference type="STRING" id="177199.A0A420Y5I8"/>
<sequence>MPIMCTTSIRTHGCSGSTQKTMSVFTRVSRRSQKWLSFLDETEIKQMWHNLFTSGCRIQQTSSNGTIIITTRNKQVAYRLTEERPIEVGLMTEKEALDLFHKRLSLELWDPKLAPDLVQELEQLPLAISQAAGYINQRTPRGSIEKYLADFRKTSFTISSLLEHDVGDPRRDRSARNSVLTTWQMSFDQIKSERPSAADLLCLMSFFDRQGIPEELLTLSDGVTAQLIAKQWEGIEEYLGFEVHPDNHEKTPLGRLEEDEHELVLTEQDVSHSCSDHPGQACASAREI</sequence>
<gene>
    <name evidence="2" type="ORF">DL546_002853</name>
</gene>
<dbReference type="SUPFAM" id="SSF52540">
    <property type="entry name" value="P-loop containing nucleoside triphosphate hydrolases"/>
    <property type="match status" value="1"/>
</dbReference>
<evidence type="ECO:0000256" key="1">
    <source>
        <dbReference type="SAM" id="MobiDB-lite"/>
    </source>
</evidence>
<keyword evidence="3" id="KW-1185">Reference proteome</keyword>
<dbReference type="EMBL" id="QVQW01000046">
    <property type="protein sequence ID" value="RKU43154.1"/>
    <property type="molecule type" value="Genomic_DNA"/>
</dbReference>
<accession>A0A420Y5I8</accession>
<comment type="caution">
    <text evidence="2">The sequence shown here is derived from an EMBL/GenBank/DDBJ whole genome shotgun (WGS) entry which is preliminary data.</text>
</comment>
<name>A0A420Y5I8_9PEZI</name>
<dbReference type="GO" id="GO:0043531">
    <property type="term" value="F:ADP binding"/>
    <property type="evidence" value="ECO:0007669"/>
    <property type="project" value="InterPro"/>
</dbReference>
<dbReference type="Proteomes" id="UP000275385">
    <property type="component" value="Unassembled WGS sequence"/>
</dbReference>
<dbReference type="PANTHER" id="PTHR35205:SF1">
    <property type="entry name" value="ZU5 DOMAIN-CONTAINING PROTEIN"/>
    <property type="match status" value="1"/>
</dbReference>
<dbReference type="AlphaFoldDB" id="A0A420Y5I8"/>
<dbReference type="InterPro" id="IPR027417">
    <property type="entry name" value="P-loop_NTPase"/>
</dbReference>